<dbReference type="GO" id="GO:0046872">
    <property type="term" value="F:metal ion binding"/>
    <property type="evidence" value="ECO:0007669"/>
    <property type="project" value="UniProtKB-KW"/>
</dbReference>
<dbReference type="PANTHER" id="PTHR47354">
    <property type="entry name" value="NADH OXIDOREDUCTASE HCR"/>
    <property type="match status" value="1"/>
</dbReference>
<dbReference type="GO" id="GO:0008168">
    <property type="term" value="F:methyltransferase activity"/>
    <property type="evidence" value="ECO:0007669"/>
    <property type="project" value="UniProtKB-KW"/>
</dbReference>
<keyword evidence="6" id="KW-0411">Iron-sulfur</keyword>
<dbReference type="SUPFAM" id="SSF63380">
    <property type="entry name" value="Riboflavin synthase domain-like"/>
    <property type="match status" value="1"/>
</dbReference>
<dbReference type="InterPro" id="IPR012675">
    <property type="entry name" value="Beta-grasp_dom_sf"/>
</dbReference>
<feature type="domain" description="FAD-binding FR-type" evidence="8">
    <location>
        <begin position="3"/>
        <end position="105"/>
    </location>
</feature>
<accession>A0A061JL23</accession>
<protein>
    <submittedName>
        <fullName evidence="9">Vanillate O-demethylase oxidoreductase</fullName>
    </submittedName>
</protein>
<keyword evidence="2" id="KW-0001">2Fe-2S</keyword>
<dbReference type="InterPro" id="IPR039261">
    <property type="entry name" value="FNR_nucleotide-bd"/>
</dbReference>
<name>A0A061JL23_STUST</name>
<dbReference type="Pfam" id="PF00111">
    <property type="entry name" value="Fer2"/>
    <property type="match status" value="1"/>
</dbReference>
<dbReference type="InterPro" id="IPR036010">
    <property type="entry name" value="2Fe-2S_ferredoxin-like_sf"/>
</dbReference>
<evidence type="ECO:0000313" key="10">
    <source>
        <dbReference type="Proteomes" id="UP000026923"/>
    </source>
</evidence>
<dbReference type="InterPro" id="IPR001433">
    <property type="entry name" value="OxRdtase_FAD/NAD-bd"/>
</dbReference>
<dbReference type="PROSITE" id="PS51384">
    <property type="entry name" value="FAD_FR"/>
    <property type="match status" value="1"/>
</dbReference>
<organism evidence="9 10">
    <name type="scientific">Stutzerimonas stutzeri KOS6</name>
    <dbReference type="NCBI Taxonomy" id="1218352"/>
    <lineage>
        <taxon>Bacteria</taxon>
        <taxon>Pseudomonadati</taxon>
        <taxon>Pseudomonadota</taxon>
        <taxon>Gammaproteobacteria</taxon>
        <taxon>Pseudomonadales</taxon>
        <taxon>Pseudomonadaceae</taxon>
        <taxon>Stutzerimonas</taxon>
    </lineage>
</organism>
<keyword evidence="1" id="KW-0285">Flavoprotein</keyword>
<dbReference type="SUPFAM" id="SSF52343">
    <property type="entry name" value="Ferredoxin reductase-like, C-terminal NADP-linked domain"/>
    <property type="match status" value="1"/>
</dbReference>
<evidence type="ECO:0000259" key="7">
    <source>
        <dbReference type="PROSITE" id="PS51085"/>
    </source>
</evidence>
<dbReference type="Gene3D" id="2.40.30.10">
    <property type="entry name" value="Translation factors"/>
    <property type="match status" value="1"/>
</dbReference>
<evidence type="ECO:0000256" key="4">
    <source>
        <dbReference type="ARBA" id="ARBA00023002"/>
    </source>
</evidence>
<evidence type="ECO:0000256" key="2">
    <source>
        <dbReference type="ARBA" id="ARBA00022714"/>
    </source>
</evidence>
<dbReference type="InterPro" id="IPR050415">
    <property type="entry name" value="MRET"/>
</dbReference>
<dbReference type="SUPFAM" id="SSF54292">
    <property type="entry name" value="2Fe-2S ferredoxin-like"/>
    <property type="match status" value="1"/>
</dbReference>
<evidence type="ECO:0000259" key="8">
    <source>
        <dbReference type="PROSITE" id="PS51384"/>
    </source>
</evidence>
<proteinExistence type="predicted"/>
<keyword evidence="9" id="KW-0808">Transferase</keyword>
<gene>
    <name evidence="9" type="ORF">B597_020985</name>
</gene>
<dbReference type="CDD" id="cd00207">
    <property type="entry name" value="fer2"/>
    <property type="match status" value="1"/>
</dbReference>
<dbReference type="InterPro" id="IPR006058">
    <property type="entry name" value="2Fe2S_fd_BS"/>
</dbReference>
<dbReference type="Proteomes" id="UP000026923">
    <property type="component" value="Unassembled WGS sequence"/>
</dbReference>
<dbReference type="Gene3D" id="3.10.20.30">
    <property type="match status" value="1"/>
</dbReference>
<keyword evidence="9" id="KW-0489">Methyltransferase</keyword>
<feature type="domain" description="2Fe-2S ferredoxin-type" evidence="7">
    <location>
        <begin position="237"/>
        <end position="327"/>
    </location>
</feature>
<dbReference type="PANTHER" id="PTHR47354:SF1">
    <property type="entry name" value="CARNITINE MONOOXYGENASE REDUCTASE SUBUNIT"/>
    <property type="match status" value="1"/>
</dbReference>
<dbReference type="PROSITE" id="PS00197">
    <property type="entry name" value="2FE2S_FER_1"/>
    <property type="match status" value="1"/>
</dbReference>
<dbReference type="InterPro" id="IPR017927">
    <property type="entry name" value="FAD-bd_FR_type"/>
</dbReference>
<dbReference type="AlphaFoldDB" id="A0A061JL23"/>
<evidence type="ECO:0000256" key="5">
    <source>
        <dbReference type="ARBA" id="ARBA00023004"/>
    </source>
</evidence>
<dbReference type="GO" id="GO:0016491">
    <property type="term" value="F:oxidoreductase activity"/>
    <property type="evidence" value="ECO:0007669"/>
    <property type="project" value="UniProtKB-KW"/>
</dbReference>
<dbReference type="PRINTS" id="PR00409">
    <property type="entry name" value="PHDIOXRDTASE"/>
</dbReference>
<dbReference type="GO" id="GO:0051537">
    <property type="term" value="F:2 iron, 2 sulfur cluster binding"/>
    <property type="evidence" value="ECO:0007669"/>
    <property type="project" value="UniProtKB-KW"/>
</dbReference>
<evidence type="ECO:0000256" key="3">
    <source>
        <dbReference type="ARBA" id="ARBA00022723"/>
    </source>
</evidence>
<sequence>MTNAWMTVKVATKHTEALDVVSLDLVAVEGTELPAFSAGAHIDIEIEPGLVRQYSLCNNPLERFRYQIAVLRDERSRGGSVSLHEKVEAGQLIRISAPRNHFSLEPTAERTLLIAGGIGVTPLMCMAESLTQSHGAFEMHYCVRSQERCAFYRRIQDAPYRDRVHLYFNDRPETPRFDIKALLTRADPHAHLYVCGPAGFIDHVLDSAREAGFAEAQLHREFFAAQSQPSASPEDAFQIRLQRSGKTLEVPADMTIAQVLAQHDVAFELSCEQGVCGTCLTRLLEGEADHRDFFLTTAEQTANDQIAICCSRARSPCWCWIFERQLE</sequence>
<dbReference type="Pfam" id="PF00175">
    <property type="entry name" value="NAD_binding_1"/>
    <property type="match status" value="1"/>
</dbReference>
<comment type="caution">
    <text evidence="9">The sequence shown here is derived from an EMBL/GenBank/DDBJ whole genome shotgun (WGS) entry which is preliminary data.</text>
</comment>
<evidence type="ECO:0000313" key="9">
    <source>
        <dbReference type="EMBL" id="EWC39308.1"/>
    </source>
</evidence>
<dbReference type="PROSITE" id="PS51085">
    <property type="entry name" value="2FE2S_FER_2"/>
    <property type="match status" value="1"/>
</dbReference>
<dbReference type="OrthoDB" id="9801223at2"/>
<dbReference type="GO" id="GO:0032259">
    <property type="term" value="P:methylation"/>
    <property type="evidence" value="ECO:0007669"/>
    <property type="project" value="UniProtKB-KW"/>
</dbReference>
<keyword evidence="3" id="KW-0479">Metal-binding</keyword>
<dbReference type="InterPro" id="IPR017938">
    <property type="entry name" value="Riboflavin_synthase-like_b-brl"/>
</dbReference>
<reference evidence="9 10" key="1">
    <citation type="journal article" date="2013" name="Genome Announc.">
        <title>Draft Genome of the Nitrogen-Fixing Bacterium Pseudomonas stutzeri Strain KOS6 Isolated from Industrial Hydrocarbon Sludge.</title>
        <authorList>
            <person name="Grigoryeva T.V."/>
            <person name="Laikov A.V."/>
            <person name="Naumova R.P."/>
            <person name="Manolov A.I."/>
            <person name="Larin A.K."/>
            <person name="Karpova I.Y."/>
            <person name="Semashko T.A."/>
            <person name="Alexeev D.G."/>
            <person name="Kostryukova E.S."/>
            <person name="Muller R."/>
            <person name="Govorun V.M."/>
        </authorList>
    </citation>
    <scope>NUCLEOTIDE SEQUENCE [LARGE SCALE GENOMIC DNA]</scope>
    <source>
        <strain evidence="9 10">KOS6</strain>
    </source>
</reference>
<dbReference type="Gene3D" id="3.40.50.80">
    <property type="entry name" value="Nucleotide-binding domain of ferredoxin-NADP reductase (FNR) module"/>
    <property type="match status" value="1"/>
</dbReference>
<dbReference type="eggNOG" id="COG1018">
    <property type="taxonomic scope" value="Bacteria"/>
</dbReference>
<keyword evidence="4" id="KW-0560">Oxidoreductase</keyword>
<dbReference type="InterPro" id="IPR001041">
    <property type="entry name" value="2Fe-2S_ferredoxin-type"/>
</dbReference>
<dbReference type="CDD" id="cd06185">
    <property type="entry name" value="PDR_like"/>
    <property type="match status" value="1"/>
</dbReference>
<evidence type="ECO:0000256" key="1">
    <source>
        <dbReference type="ARBA" id="ARBA00022630"/>
    </source>
</evidence>
<dbReference type="EMBL" id="AMCZ02000044">
    <property type="protein sequence ID" value="EWC39308.1"/>
    <property type="molecule type" value="Genomic_DNA"/>
</dbReference>
<dbReference type="HOGENOM" id="CLU_003827_17_0_6"/>
<evidence type="ECO:0000256" key="6">
    <source>
        <dbReference type="ARBA" id="ARBA00023014"/>
    </source>
</evidence>
<keyword evidence="5" id="KW-0408">Iron</keyword>